<evidence type="ECO:0000256" key="4">
    <source>
        <dbReference type="ARBA" id="ARBA00023136"/>
    </source>
</evidence>
<reference evidence="7" key="1">
    <citation type="journal article" date="2014" name="Proc. Natl. Acad. Sci. U.S.A.">
        <title>Extensive sampling of basidiomycete genomes demonstrates inadequacy of the white-rot/brown-rot paradigm for wood decay fungi.</title>
        <authorList>
            <person name="Riley R."/>
            <person name="Salamov A.A."/>
            <person name="Brown D.W."/>
            <person name="Nagy L.G."/>
            <person name="Floudas D."/>
            <person name="Held B.W."/>
            <person name="Levasseur A."/>
            <person name="Lombard V."/>
            <person name="Morin E."/>
            <person name="Otillar R."/>
            <person name="Lindquist E.A."/>
            <person name="Sun H."/>
            <person name="LaButti K.M."/>
            <person name="Schmutz J."/>
            <person name="Jabbour D."/>
            <person name="Luo H."/>
            <person name="Baker S.E."/>
            <person name="Pisabarro A.G."/>
            <person name="Walton J.D."/>
            <person name="Blanchette R.A."/>
            <person name="Henrissat B."/>
            <person name="Martin F."/>
            <person name="Cullen D."/>
            <person name="Hibbett D.S."/>
            <person name="Grigoriev I.V."/>
        </authorList>
    </citation>
    <scope>NUCLEOTIDE SEQUENCE [LARGE SCALE GENOMIC DNA]</scope>
    <source>
        <strain evidence="7">PC15</strain>
    </source>
</reference>
<keyword evidence="2 5" id="KW-0812">Transmembrane</keyword>
<dbReference type="InterPro" id="IPR023352">
    <property type="entry name" value="MAPEG-like_dom_sf"/>
</dbReference>
<evidence type="ECO:0000256" key="2">
    <source>
        <dbReference type="ARBA" id="ARBA00022692"/>
    </source>
</evidence>
<evidence type="ECO:0000256" key="5">
    <source>
        <dbReference type="SAM" id="Phobius"/>
    </source>
</evidence>
<dbReference type="PANTHER" id="PTHR35371">
    <property type="entry name" value="INNER MEMBRANE PROTEIN"/>
    <property type="match status" value="1"/>
</dbReference>
<name>A0A067N5W2_PLEO1</name>
<keyword evidence="4 5" id="KW-0472">Membrane</keyword>
<dbReference type="InParanoid" id="A0A067N5W2"/>
<protein>
    <submittedName>
        <fullName evidence="6">Uncharacterized protein</fullName>
    </submittedName>
</protein>
<dbReference type="AlphaFoldDB" id="A0A067N5W2"/>
<evidence type="ECO:0000256" key="1">
    <source>
        <dbReference type="ARBA" id="ARBA00004370"/>
    </source>
</evidence>
<dbReference type="Proteomes" id="UP000027073">
    <property type="component" value="Unassembled WGS sequence"/>
</dbReference>
<dbReference type="OrthoDB" id="2122304at2759"/>
<sequence length="151" mass="16820">MLHLNLSSPLSLYSIPVVWFLAFYPAEWRTLLIDGTIGYDNERPRGNLSIAKANKLSPELISKLERLDGAHLNGNEAFPLWAAAIIAANLVGVDNRTLNIACLSYVGLRLLYNTIYINYNSALKGWLRTAVFFTGLSIPLWLLVKSANKLT</sequence>
<dbReference type="Gene3D" id="1.20.120.550">
    <property type="entry name" value="Membrane associated eicosanoid/glutathione metabolism-like domain"/>
    <property type="match status" value="1"/>
</dbReference>
<evidence type="ECO:0000313" key="6">
    <source>
        <dbReference type="EMBL" id="KDQ23234.1"/>
    </source>
</evidence>
<comment type="subcellular location">
    <subcellularLocation>
        <location evidence="1">Membrane</location>
    </subcellularLocation>
</comment>
<proteinExistence type="predicted"/>
<dbReference type="GO" id="GO:0016020">
    <property type="term" value="C:membrane"/>
    <property type="evidence" value="ECO:0007669"/>
    <property type="project" value="UniProtKB-SubCell"/>
</dbReference>
<dbReference type="VEuPathDB" id="FungiDB:PLEOSDRAFT_1094772"/>
<evidence type="ECO:0000313" key="7">
    <source>
        <dbReference type="Proteomes" id="UP000027073"/>
    </source>
</evidence>
<dbReference type="SUPFAM" id="SSF161084">
    <property type="entry name" value="MAPEG domain-like"/>
    <property type="match status" value="1"/>
</dbReference>
<accession>A0A067N5W2</accession>
<dbReference type="HOGENOM" id="CLU_110778_0_1_1"/>
<dbReference type="PANTHER" id="PTHR35371:SF1">
    <property type="entry name" value="BLR7753 PROTEIN"/>
    <property type="match status" value="1"/>
</dbReference>
<gene>
    <name evidence="6" type="ORF">PLEOSDRAFT_1094772</name>
</gene>
<feature type="transmembrane region" description="Helical" evidence="5">
    <location>
        <begin position="125"/>
        <end position="144"/>
    </location>
</feature>
<dbReference type="InterPro" id="IPR001129">
    <property type="entry name" value="Membr-assoc_MAPEG"/>
</dbReference>
<evidence type="ECO:0000256" key="3">
    <source>
        <dbReference type="ARBA" id="ARBA00022989"/>
    </source>
</evidence>
<dbReference type="EMBL" id="KL198013">
    <property type="protein sequence ID" value="KDQ23234.1"/>
    <property type="molecule type" value="Genomic_DNA"/>
</dbReference>
<dbReference type="Pfam" id="PF01124">
    <property type="entry name" value="MAPEG"/>
    <property type="match status" value="1"/>
</dbReference>
<organism evidence="6 7">
    <name type="scientific">Pleurotus ostreatus (strain PC15)</name>
    <name type="common">Oyster mushroom</name>
    <dbReference type="NCBI Taxonomy" id="1137138"/>
    <lineage>
        <taxon>Eukaryota</taxon>
        <taxon>Fungi</taxon>
        <taxon>Dikarya</taxon>
        <taxon>Basidiomycota</taxon>
        <taxon>Agaricomycotina</taxon>
        <taxon>Agaricomycetes</taxon>
        <taxon>Agaricomycetidae</taxon>
        <taxon>Agaricales</taxon>
        <taxon>Pleurotineae</taxon>
        <taxon>Pleurotaceae</taxon>
        <taxon>Pleurotus</taxon>
    </lineage>
</organism>
<keyword evidence="3 5" id="KW-1133">Transmembrane helix</keyword>
<dbReference type="STRING" id="1137138.A0A067N5W2"/>